<dbReference type="PANTHER" id="PTHR21248">
    <property type="entry name" value="CARDIOLIPIN SYNTHASE"/>
    <property type="match status" value="1"/>
</dbReference>
<dbReference type="PANTHER" id="PTHR21248:SF22">
    <property type="entry name" value="PHOSPHOLIPASE D"/>
    <property type="match status" value="1"/>
</dbReference>
<dbReference type="AlphaFoldDB" id="A0AAF0EFN7"/>
<dbReference type="SUPFAM" id="SSF56024">
    <property type="entry name" value="Phospholipase D/nuclease"/>
    <property type="match status" value="2"/>
</dbReference>
<sequence>MDGPTVPLARTFLEHTVTSHVAQDPSLAPMDVAKKLLSRGGALHQWLCDSPLAERGRRWNWHQGAVHQSNQEPKTSELEYVRRHFGYDTAAQGGPSELYLKLLADAMLSLPANPLSGVVSPQILATTGTVPCSILSTGPHIIQHYYDCIVDAQQEVILLTNYWQLGKNVDHIAKALRCLNQRTADRGGRMIVKLMWDRGPRSLADLFRQRTPVPPSQWAANGLPTQEELSHIQMQVLNYHRPLLGTFHAKLLLVDRLVALINSINIQDRPNLECCIHLEGDIVNAVYDHALLSWGLALHPPLPCLQQPAPIEPPTIFQADSIECQRALSRQAYESLRAEEQNAASTQPIRMRVHLADMVEHMMRARASATDAHTSPLPTEKEALPASVRHDATLWRRQAMTTKKSPSAELLTNSTMRLLGKDSSSRWNVELSALQARPFDIQAAATRLQEITQSLDFANRSQARTLSESQIAKSTGGWAAQQWMGLLDFEPIIYHTPHKPIPMALVNRRPHGRPGHDDIKTPQNAAWLAGFRYAKRHIFVQSPTLNATPVKAAVLAAVRRGVRVELWLDLGFNDKSESMPFQGGTNEQVVSHMYRTLRHEGQGHEKNLEVYWYTGKDMDRPLHAVRKQRNCHVKFASFDGQVAILGTV</sequence>
<reference evidence="2" key="1">
    <citation type="submission" date="2023-03" db="EMBL/GenBank/DDBJ databases">
        <title>Mating type loci evolution in Malassezia.</title>
        <authorList>
            <person name="Coelho M.A."/>
        </authorList>
    </citation>
    <scope>NUCLEOTIDE SEQUENCE</scope>
    <source>
        <strain evidence="2">CBS 12830</strain>
    </source>
</reference>
<proteinExistence type="predicted"/>
<dbReference type="EMBL" id="CP119903">
    <property type="protein sequence ID" value="WFD23568.1"/>
    <property type="molecule type" value="Genomic_DNA"/>
</dbReference>
<protein>
    <recommendedName>
        <fullName evidence="1">PLD phosphodiesterase domain-containing protein</fullName>
    </recommendedName>
</protein>
<dbReference type="InterPro" id="IPR001736">
    <property type="entry name" value="PLipase_D/transphosphatidylase"/>
</dbReference>
<accession>A0AAF0EFN7</accession>
<feature type="domain" description="PLD phosphodiesterase" evidence="1">
    <location>
        <begin position="243"/>
        <end position="270"/>
    </location>
</feature>
<gene>
    <name evidence="2" type="ORF">MEQU1_002261</name>
</gene>
<evidence type="ECO:0000259" key="1">
    <source>
        <dbReference type="PROSITE" id="PS50035"/>
    </source>
</evidence>
<dbReference type="PROSITE" id="PS50035">
    <property type="entry name" value="PLD"/>
    <property type="match status" value="1"/>
</dbReference>
<keyword evidence="3" id="KW-1185">Reference proteome</keyword>
<dbReference type="GO" id="GO:0003824">
    <property type="term" value="F:catalytic activity"/>
    <property type="evidence" value="ECO:0007669"/>
    <property type="project" value="InterPro"/>
</dbReference>
<evidence type="ECO:0000313" key="3">
    <source>
        <dbReference type="Proteomes" id="UP001214415"/>
    </source>
</evidence>
<dbReference type="Proteomes" id="UP001214415">
    <property type="component" value="Chromosome 4"/>
</dbReference>
<dbReference type="Gene3D" id="3.30.870.10">
    <property type="entry name" value="Endonuclease Chain A"/>
    <property type="match status" value="2"/>
</dbReference>
<dbReference type="CDD" id="cd00138">
    <property type="entry name" value="PLDc_SF"/>
    <property type="match status" value="2"/>
</dbReference>
<name>A0AAF0EFN7_9BASI</name>
<organism evidence="2 3">
    <name type="scientific">Malassezia equina</name>
    <dbReference type="NCBI Taxonomy" id="1381935"/>
    <lineage>
        <taxon>Eukaryota</taxon>
        <taxon>Fungi</taxon>
        <taxon>Dikarya</taxon>
        <taxon>Basidiomycota</taxon>
        <taxon>Ustilaginomycotina</taxon>
        <taxon>Malasseziomycetes</taxon>
        <taxon>Malasseziales</taxon>
        <taxon>Malasseziaceae</taxon>
        <taxon>Malassezia</taxon>
    </lineage>
</organism>
<evidence type="ECO:0000313" key="2">
    <source>
        <dbReference type="EMBL" id="WFD23568.1"/>
    </source>
</evidence>